<dbReference type="EMBL" id="ADVG01000001">
    <property type="protein sequence ID" value="EFH90307.1"/>
    <property type="molecule type" value="Genomic_DNA"/>
</dbReference>
<dbReference type="Proteomes" id="UP000004508">
    <property type="component" value="Unassembled WGS sequence"/>
</dbReference>
<accession>D6TED4</accession>
<keyword evidence="2" id="KW-1185">Reference proteome</keyword>
<dbReference type="GO" id="GO:0000150">
    <property type="term" value="F:DNA strand exchange activity"/>
    <property type="evidence" value="ECO:0007669"/>
    <property type="project" value="InterPro"/>
</dbReference>
<evidence type="ECO:0008006" key="3">
    <source>
        <dbReference type="Google" id="ProtNLM"/>
    </source>
</evidence>
<dbReference type="GO" id="GO:0003677">
    <property type="term" value="F:DNA binding"/>
    <property type="evidence" value="ECO:0007669"/>
    <property type="project" value="InterPro"/>
</dbReference>
<comment type="caution">
    <text evidence="1">The sequence shown here is derived from an EMBL/GenBank/DDBJ whole genome shotgun (WGS) entry which is preliminary data.</text>
</comment>
<organism evidence="1 2">
    <name type="scientific">Ktedonobacter racemifer DSM 44963</name>
    <dbReference type="NCBI Taxonomy" id="485913"/>
    <lineage>
        <taxon>Bacteria</taxon>
        <taxon>Bacillati</taxon>
        <taxon>Chloroflexota</taxon>
        <taxon>Ktedonobacteria</taxon>
        <taxon>Ktedonobacterales</taxon>
        <taxon>Ktedonobacteraceae</taxon>
        <taxon>Ktedonobacter</taxon>
    </lineage>
</organism>
<dbReference type="Gene3D" id="3.40.50.1390">
    <property type="entry name" value="Resolvase, N-terminal catalytic domain"/>
    <property type="match status" value="1"/>
</dbReference>
<dbReference type="InParanoid" id="D6TED4"/>
<dbReference type="RefSeq" id="WP_007907532.1">
    <property type="nucleotide sequence ID" value="NZ_ADVG01000001.1"/>
</dbReference>
<gene>
    <name evidence="1" type="ORF">Krac_11924</name>
</gene>
<dbReference type="InterPro" id="IPR036162">
    <property type="entry name" value="Resolvase-like_N_sf"/>
</dbReference>
<name>D6TED4_KTERA</name>
<dbReference type="AlphaFoldDB" id="D6TED4"/>
<reference evidence="1 2" key="1">
    <citation type="journal article" date="2011" name="Stand. Genomic Sci.">
        <title>Non-contiguous finished genome sequence and contextual data of the filamentous soil bacterium Ktedonobacter racemifer type strain (SOSP1-21).</title>
        <authorList>
            <person name="Chang Y.J."/>
            <person name="Land M."/>
            <person name="Hauser L."/>
            <person name="Chertkov O."/>
            <person name="Del Rio T.G."/>
            <person name="Nolan M."/>
            <person name="Copeland A."/>
            <person name="Tice H."/>
            <person name="Cheng J.F."/>
            <person name="Lucas S."/>
            <person name="Han C."/>
            <person name="Goodwin L."/>
            <person name="Pitluck S."/>
            <person name="Ivanova N."/>
            <person name="Ovchinikova G."/>
            <person name="Pati A."/>
            <person name="Chen A."/>
            <person name="Palaniappan K."/>
            <person name="Mavromatis K."/>
            <person name="Liolios K."/>
            <person name="Brettin T."/>
            <person name="Fiebig A."/>
            <person name="Rohde M."/>
            <person name="Abt B."/>
            <person name="Goker M."/>
            <person name="Detter J.C."/>
            <person name="Woyke T."/>
            <person name="Bristow J."/>
            <person name="Eisen J.A."/>
            <person name="Markowitz V."/>
            <person name="Hugenholtz P."/>
            <person name="Kyrpides N.C."/>
            <person name="Klenk H.P."/>
            <person name="Lapidus A."/>
        </authorList>
    </citation>
    <scope>NUCLEOTIDE SEQUENCE [LARGE SCALE GENOMIC DNA]</scope>
    <source>
        <strain evidence="2">DSM 44963</strain>
    </source>
</reference>
<sequence>MSQPKAFKLRQVEDRRNNYTGVLPEIDKTRTTAVLVRQSKSGADTTMAESRETQLGLQEYSKLLYGNAEPQVELYDEGAGVSGQKRIDQRAELDRLYRDMHKGIIGTIVLAREDRIFRNKHMDQVGVFTKLAEEKRIKVIVPPISSAASDERTKVYDFTSYRDLVAFQDKMREAYGYIAGHVAYMLQCKQNKADKGGYDGRLLPPGLAVKGQKQNQVIVIYEPWAQEMRKLALRAQALDWNIGKLNREVDRMAYLFPEIPDEDREKYLIKTCIHRIPGVGYKPRSDQTLRDLFTNEMLIGWWQPDDDKPDVIVDNHPAVLDYALFAEGYARLKGYTLEGELIDNYRGKTRIQETRETPPDLLFHGKLILTPPSPDETTFISSYEQIYEQKSTLNYLGYRKRNNQMTKRRWCCIPGNAFDTIVIERLLALENADITMSDKVKTTLDQVYNQQSEDFVSIPQQIQGIKTQLTENAKKRMKTSVDDPMYEMLEEEKHDLMQRQKSLESKKEKLGMVDSPEEIEQLHSLLGNFESVWPTFDLDQRQRAFSLLINRIEIEVVSPHWIRLSIDWLDAVCPRLDVAYVWKASPSRGEKFSEEEKEIIRQHYPRTNYMEILELLPGRTWQSIQGQTALMGIKREVVADPGVCVGICYRDMVPKMDGEYLFRDYETTIEYIKKAISNTAKSAAPLYALWVLPETMDGLEGIVERYLGGKDCLSQAS</sequence>
<proteinExistence type="predicted"/>
<protein>
    <recommendedName>
        <fullName evidence="3">Resolvase/invertase-type recombinase catalytic domain-containing protein</fullName>
    </recommendedName>
</protein>
<dbReference type="OrthoDB" id="152591at2"/>
<evidence type="ECO:0000313" key="2">
    <source>
        <dbReference type="Proteomes" id="UP000004508"/>
    </source>
</evidence>
<evidence type="ECO:0000313" key="1">
    <source>
        <dbReference type="EMBL" id="EFH90307.1"/>
    </source>
</evidence>